<keyword evidence="6" id="KW-0520">NAD</keyword>
<dbReference type="Pfam" id="PF00208">
    <property type="entry name" value="ELFV_dehydrog"/>
    <property type="match status" value="1"/>
</dbReference>
<evidence type="ECO:0000256" key="4">
    <source>
        <dbReference type="PIRNR" id="PIRNR000185"/>
    </source>
</evidence>
<evidence type="ECO:0000259" key="9">
    <source>
        <dbReference type="SMART" id="SM00839"/>
    </source>
</evidence>
<dbReference type="GO" id="GO:0000166">
    <property type="term" value="F:nucleotide binding"/>
    <property type="evidence" value="ECO:0007669"/>
    <property type="project" value="UniProtKB-KW"/>
</dbReference>
<evidence type="ECO:0000256" key="5">
    <source>
        <dbReference type="PIRSR" id="PIRSR000185-1"/>
    </source>
</evidence>
<dbReference type="PATRIC" id="fig|1698263.3.peg.1064"/>
<dbReference type="InterPro" id="IPR006095">
    <property type="entry name" value="Glu/Leu/Phe/Val/Trp_DH"/>
</dbReference>
<dbReference type="InterPro" id="IPR006096">
    <property type="entry name" value="Glu/Leu/Phe/Val/Trp_DH_C"/>
</dbReference>
<dbReference type="AlphaFoldDB" id="A0A133UDP8"/>
<evidence type="ECO:0000256" key="7">
    <source>
        <dbReference type="PIRSR" id="PIRSR000185-3"/>
    </source>
</evidence>
<dbReference type="Proteomes" id="UP000070373">
    <property type="component" value="Unassembled WGS sequence"/>
</dbReference>
<comment type="similarity">
    <text evidence="1 4 8">Belongs to the Glu/Leu/Phe/Val dehydrogenases family.</text>
</comment>
<comment type="caution">
    <text evidence="10">The sequence shown here is derived from an EMBL/GenBank/DDBJ whole genome shotgun (WGS) entry which is preliminary data.</text>
</comment>
<dbReference type="CDD" id="cd01076">
    <property type="entry name" value="NAD_bind_1_Glu_DH"/>
    <property type="match status" value="1"/>
</dbReference>
<dbReference type="InterPro" id="IPR006097">
    <property type="entry name" value="Glu/Leu/Phe/Val/Trp_DH_dimer"/>
</dbReference>
<evidence type="ECO:0000313" key="11">
    <source>
        <dbReference type="Proteomes" id="UP000070373"/>
    </source>
</evidence>
<evidence type="ECO:0000256" key="3">
    <source>
        <dbReference type="ARBA" id="ARBA00023002"/>
    </source>
</evidence>
<dbReference type="InterPro" id="IPR033922">
    <property type="entry name" value="NAD_bind_Glu_DH"/>
</dbReference>
<dbReference type="PRINTS" id="PR00082">
    <property type="entry name" value="GLFDHDRGNASE"/>
</dbReference>
<dbReference type="InterPro" id="IPR036291">
    <property type="entry name" value="NAD(P)-bd_dom_sf"/>
</dbReference>
<feature type="binding site" evidence="6">
    <location>
        <position position="221"/>
    </location>
    <ligand>
        <name>NAD(+)</name>
        <dbReference type="ChEBI" id="CHEBI:57540"/>
    </ligand>
</feature>
<dbReference type="GO" id="GO:0004352">
    <property type="term" value="F:glutamate dehydrogenase (NAD+) activity"/>
    <property type="evidence" value="ECO:0007669"/>
    <property type="project" value="TreeGrafter"/>
</dbReference>
<feature type="binding site" evidence="6">
    <location>
        <position position="356"/>
    </location>
    <ligand>
        <name>substrate</name>
    </ligand>
</feature>
<dbReference type="Gene3D" id="3.40.50.720">
    <property type="entry name" value="NAD(P)-binding Rossmann-like Domain"/>
    <property type="match status" value="1"/>
</dbReference>
<protein>
    <recommendedName>
        <fullName evidence="4">Glutamate dehydrogenase</fullName>
    </recommendedName>
</protein>
<dbReference type="Gene3D" id="3.40.50.10860">
    <property type="entry name" value="Leucine Dehydrogenase, chain A, domain 1"/>
    <property type="match status" value="1"/>
</dbReference>
<dbReference type="PANTHER" id="PTHR11606:SF13">
    <property type="entry name" value="GLUTAMATE DEHYDROGENASE 1, MITOCHONDRIAL"/>
    <property type="match status" value="1"/>
</dbReference>
<dbReference type="PANTHER" id="PTHR11606">
    <property type="entry name" value="GLUTAMATE DEHYDROGENASE"/>
    <property type="match status" value="1"/>
</dbReference>
<name>A0A133UDP8_9EURY</name>
<keyword evidence="11" id="KW-1185">Reference proteome</keyword>
<feature type="active site" description="Proton donor" evidence="5">
    <location>
        <position position="106"/>
    </location>
</feature>
<comment type="subunit">
    <text evidence="2">Homohexamer.</text>
</comment>
<dbReference type="Pfam" id="PF02812">
    <property type="entry name" value="ELFV_dehydrog_N"/>
    <property type="match status" value="1"/>
</dbReference>
<accession>A0A133UDP8</accession>
<evidence type="ECO:0000256" key="6">
    <source>
        <dbReference type="PIRSR" id="PIRSR000185-2"/>
    </source>
</evidence>
<feature type="binding site" evidence="6">
    <location>
        <position position="94"/>
    </location>
    <ligand>
        <name>substrate</name>
    </ligand>
</feature>
<dbReference type="InterPro" id="IPR046346">
    <property type="entry name" value="Aminoacid_DH-like_N_sf"/>
</dbReference>
<dbReference type="PROSITE" id="PS00074">
    <property type="entry name" value="GLFV_DEHYDROGENASE"/>
    <property type="match status" value="1"/>
</dbReference>
<evidence type="ECO:0000256" key="2">
    <source>
        <dbReference type="ARBA" id="ARBA00011643"/>
    </source>
</evidence>
<proteinExistence type="inferred from homology"/>
<dbReference type="SUPFAM" id="SSF53223">
    <property type="entry name" value="Aminoacid dehydrogenase-like, N-terminal domain"/>
    <property type="match status" value="1"/>
</dbReference>
<dbReference type="PIRSF" id="PIRSF000185">
    <property type="entry name" value="Glu_DH"/>
    <property type="match status" value="1"/>
</dbReference>
<evidence type="ECO:0000256" key="8">
    <source>
        <dbReference type="RuleBase" id="RU004417"/>
    </source>
</evidence>
<feature type="binding site" evidence="6">
    <location>
        <position position="70"/>
    </location>
    <ligand>
        <name>substrate</name>
    </ligand>
</feature>
<feature type="binding site" evidence="6">
    <location>
        <position position="190"/>
    </location>
    <ligand>
        <name>NAD(+)</name>
        <dbReference type="ChEBI" id="CHEBI:57540"/>
    </ligand>
</feature>
<dbReference type="InterPro" id="IPR014362">
    <property type="entry name" value="Glu_DH"/>
</dbReference>
<feature type="site" description="Important for catalysis" evidence="7">
    <location>
        <position position="146"/>
    </location>
</feature>
<sequence>MDKEKNSFEIAKEQLSEVVDLMDLNPAAQEILMNPLRTLQVQIPVKMDDGETKVFTGFRVQHNDARGPTKGGIRFHPDETLDTIKALAMWMTWKCSIADIPYGGAKGGIICNPKEMSDSELERMSRNYIRMIYKFIGPEKDIPAPDVYTNPQTMGWMMDEYSKLKDVQQPGIITGKPTEIGGSLGRNDATARGGMFVLREAAKYRNLDLKKAKVAIQGYGNAGQFAHKLIRDYFGSEIVAVSDSSGAIYKEEGLDHEKLSEWKQETGSVLGFSDSKKMAEGVAEANEELLTSDVDLLVPAAIENVITEKNAEDVKAEIILELANGPTTPKADEILYEKESFVIPDFLANAGGVTVSYFEWVQNNYGYYWDLKTVHERLEEKMKTAFKSMIAEYEENDVNPRTAAYLTSVQKVSKAMKLRGWY</sequence>
<dbReference type="InterPro" id="IPR033524">
    <property type="entry name" value="Glu/Leu/Phe/Val_DH_AS"/>
</dbReference>
<organism evidence="10 11">
    <name type="scientific">candidate division MSBL1 archaeon SCGC-AAA259E17</name>
    <dbReference type="NCBI Taxonomy" id="1698263"/>
    <lineage>
        <taxon>Archaea</taxon>
        <taxon>Methanobacteriati</taxon>
        <taxon>Methanobacteriota</taxon>
        <taxon>candidate division MSBL1</taxon>
    </lineage>
</organism>
<reference evidence="10 11" key="1">
    <citation type="journal article" date="2016" name="Sci. Rep.">
        <title>Metabolic traits of an uncultured archaeal lineage -MSBL1- from brine pools of the Red Sea.</title>
        <authorList>
            <person name="Mwirichia R."/>
            <person name="Alam I."/>
            <person name="Rashid M."/>
            <person name="Vinu M."/>
            <person name="Ba-Alawi W."/>
            <person name="Anthony Kamau A."/>
            <person name="Kamanda Ngugi D."/>
            <person name="Goker M."/>
            <person name="Klenk H.P."/>
            <person name="Bajic V."/>
            <person name="Stingl U."/>
        </authorList>
    </citation>
    <scope>NUCLEOTIDE SEQUENCE [LARGE SCALE GENOMIC DNA]</scope>
    <source>
        <strain evidence="10">SCGC-AAA259E17</strain>
    </source>
</reference>
<dbReference type="SMART" id="SM00839">
    <property type="entry name" value="ELFV_dehydrog"/>
    <property type="match status" value="1"/>
</dbReference>
<keyword evidence="6" id="KW-0547">Nucleotide-binding</keyword>
<dbReference type="FunFam" id="3.40.50.10860:FF:000003">
    <property type="entry name" value="Glutamate dehydrogenase"/>
    <property type="match status" value="1"/>
</dbReference>
<feature type="domain" description="Glutamate/phenylalanine/leucine/valine/L-tryptophan dehydrogenase C-terminal" evidence="9">
    <location>
        <begin position="183"/>
        <end position="420"/>
    </location>
</feature>
<dbReference type="EMBL" id="LHXN01000062">
    <property type="protein sequence ID" value="KXA92294.1"/>
    <property type="molecule type" value="Genomic_DNA"/>
</dbReference>
<evidence type="ECO:0000256" key="1">
    <source>
        <dbReference type="ARBA" id="ARBA00006382"/>
    </source>
</evidence>
<dbReference type="GO" id="GO:0006538">
    <property type="term" value="P:L-glutamate catabolic process"/>
    <property type="evidence" value="ECO:0007669"/>
    <property type="project" value="TreeGrafter"/>
</dbReference>
<keyword evidence="3 4" id="KW-0560">Oxidoreductase</keyword>
<evidence type="ECO:0000313" key="10">
    <source>
        <dbReference type="EMBL" id="KXA92294.1"/>
    </source>
</evidence>
<gene>
    <name evidence="10" type="ORF">AKJ64_03510</name>
</gene>
<dbReference type="SUPFAM" id="SSF51735">
    <property type="entry name" value="NAD(P)-binding Rossmann-fold domains"/>
    <property type="match status" value="1"/>
</dbReference>